<comment type="caution">
    <text evidence="5">The sequence shown here is derived from an EMBL/GenBank/DDBJ whole genome shotgun (WGS) entry which is preliminary data.</text>
</comment>
<dbReference type="EMBL" id="DVJP01000060">
    <property type="protein sequence ID" value="HIS76969.1"/>
    <property type="molecule type" value="Genomic_DNA"/>
</dbReference>
<reference evidence="5" key="1">
    <citation type="submission" date="2020-10" db="EMBL/GenBank/DDBJ databases">
        <authorList>
            <person name="Gilroy R."/>
        </authorList>
    </citation>
    <scope>NUCLEOTIDE SEQUENCE</scope>
    <source>
        <strain evidence="5">CHK199-13235</strain>
    </source>
</reference>
<dbReference type="Pfam" id="PF19289">
    <property type="entry name" value="PmbA_TldD_3rd"/>
    <property type="match status" value="1"/>
</dbReference>
<evidence type="ECO:0000259" key="3">
    <source>
        <dbReference type="Pfam" id="PF19289"/>
    </source>
</evidence>
<dbReference type="AlphaFoldDB" id="A0A9D1FNI1"/>
<proteinExistence type="inferred from homology"/>
<feature type="domain" description="Metalloprotease TldD/E N-terminal" evidence="2">
    <location>
        <begin position="22"/>
        <end position="86"/>
    </location>
</feature>
<dbReference type="GO" id="GO:0005829">
    <property type="term" value="C:cytosol"/>
    <property type="evidence" value="ECO:0007669"/>
    <property type="project" value="TreeGrafter"/>
</dbReference>
<dbReference type="PANTHER" id="PTHR43421">
    <property type="entry name" value="METALLOPROTEASE PMBA"/>
    <property type="match status" value="1"/>
</dbReference>
<comment type="similarity">
    <text evidence="1">Belongs to the peptidase U62 family.</text>
</comment>
<gene>
    <name evidence="5" type="ORF">IAB51_09200</name>
</gene>
<dbReference type="Gene3D" id="3.30.2290.10">
    <property type="entry name" value="PmbA/TldD superfamily"/>
    <property type="match status" value="1"/>
</dbReference>
<protein>
    <submittedName>
        <fullName evidence="5">TldD/PmbA family protein</fullName>
    </submittedName>
</protein>
<dbReference type="InterPro" id="IPR002510">
    <property type="entry name" value="Metalloprtase-TldD/E_N"/>
</dbReference>
<dbReference type="Proteomes" id="UP000824002">
    <property type="component" value="Unassembled WGS sequence"/>
</dbReference>
<evidence type="ECO:0000313" key="5">
    <source>
        <dbReference type="EMBL" id="HIS76969.1"/>
    </source>
</evidence>
<organism evidence="5 6">
    <name type="scientific">Candidatus Merdivicinus excrementipullorum</name>
    <dbReference type="NCBI Taxonomy" id="2840867"/>
    <lineage>
        <taxon>Bacteria</taxon>
        <taxon>Bacillati</taxon>
        <taxon>Bacillota</taxon>
        <taxon>Clostridia</taxon>
        <taxon>Eubacteriales</taxon>
        <taxon>Oscillospiraceae</taxon>
        <taxon>Oscillospiraceae incertae sedis</taxon>
        <taxon>Candidatus Merdivicinus</taxon>
    </lineage>
</organism>
<accession>A0A9D1FNI1</accession>
<dbReference type="Pfam" id="PF01523">
    <property type="entry name" value="PmbA_TldD_1st"/>
    <property type="match status" value="1"/>
</dbReference>
<evidence type="ECO:0000313" key="6">
    <source>
        <dbReference type="Proteomes" id="UP000824002"/>
    </source>
</evidence>
<feature type="domain" description="Metalloprotease TldD/E central" evidence="4">
    <location>
        <begin position="115"/>
        <end position="213"/>
    </location>
</feature>
<evidence type="ECO:0000259" key="4">
    <source>
        <dbReference type="Pfam" id="PF19290"/>
    </source>
</evidence>
<dbReference type="InterPro" id="IPR045570">
    <property type="entry name" value="Metalloprtase-TldD/E_cen_dom"/>
</dbReference>
<dbReference type="InterPro" id="IPR036059">
    <property type="entry name" value="TldD/PmbA_sf"/>
</dbReference>
<dbReference type="PANTHER" id="PTHR43421:SF1">
    <property type="entry name" value="METALLOPROTEASE PMBA"/>
    <property type="match status" value="1"/>
</dbReference>
<dbReference type="InterPro" id="IPR035068">
    <property type="entry name" value="TldD/PmbA_N"/>
</dbReference>
<sequence length="448" mass="47932">MTYELFKDTVFQTAKDLGLTDYELYYMNGESISVSAHQREINRFDNSVAGGVCFRCIVDGKMGYASTELMDEEQAKAIVERAVENARTIENTDQVFIHPAGDTYGETGSQDIPLPSAEAMIPFVLDCQSKAYDADPRVCDGTSSQFAAERVTTRLSNSKGLDLQNVTSFQAGIVGAVLEQDGQRYNSYDYRMGTLSQVSRKELAQSAVEKAAATIGAEVAQSGKYAIVLDPEVMADLLAIFCPVFSADQAQKGLSLLKGREGKEIAAPCVTLIDDPFYPGCTVQAGFDGEGVATYTKSIIENGILRTLLHNLKTAAKAGIKSTGNAYKASYASNVSVAPYSFYLKPGELSQEELFAKAGNGIYLTEISGGHAGANAVTGDFSLQSAGFLIENGKKGKSVRGFTVAGNFFELLKSIELVGSDLHFEMPSGCTVFGSPSVLVKELSVAGK</sequence>
<dbReference type="InterPro" id="IPR045569">
    <property type="entry name" value="Metalloprtase-TldD/E_C"/>
</dbReference>
<dbReference type="GO" id="GO:0008237">
    <property type="term" value="F:metallopeptidase activity"/>
    <property type="evidence" value="ECO:0007669"/>
    <property type="project" value="InterPro"/>
</dbReference>
<reference evidence="5" key="2">
    <citation type="journal article" date="2021" name="PeerJ">
        <title>Extensive microbial diversity within the chicken gut microbiome revealed by metagenomics and culture.</title>
        <authorList>
            <person name="Gilroy R."/>
            <person name="Ravi A."/>
            <person name="Getino M."/>
            <person name="Pursley I."/>
            <person name="Horton D.L."/>
            <person name="Alikhan N.F."/>
            <person name="Baker D."/>
            <person name="Gharbi K."/>
            <person name="Hall N."/>
            <person name="Watson M."/>
            <person name="Adriaenssens E.M."/>
            <person name="Foster-Nyarko E."/>
            <person name="Jarju S."/>
            <person name="Secka A."/>
            <person name="Antonio M."/>
            <person name="Oren A."/>
            <person name="Chaudhuri R.R."/>
            <person name="La Ragione R."/>
            <person name="Hildebrand F."/>
            <person name="Pallen M.J."/>
        </authorList>
    </citation>
    <scope>NUCLEOTIDE SEQUENCE</scope>
    <source>
        <strain evidence="5">CHK199-13235</strain>
    </source>
</reference>
<dbReference type="InterPro" id="IPR047657">
    <property type="entry name" value="PmbA"/>
</dbReference>
<dbReference type="Pfam" id="PF19290">
    <property type="entry name" value="PmbA_TldD_2nd"/>
    <property type="match status" value="1"/>
</dbReference>
<evidence type="ECO:0000256" key="1">
    <source>
        <dbReference type="ARBA" id="ARBA00005836"/>
    </source>
</evidence>
<name>A0A9D1FNI1_9FIRM</name>
<evidence type="ECO:0000259" key="2">
    <source>
        <dbReference type="Pfam" id="PF01523"/>
    </source>
</evidence>
<feature type="domain" description="Metalloprotease TldD/E C-terminal" evidence="3">
    <location>
        <begin position="222"/>
        <end position="447"/>
    </location>
</feature>
<dbReference type="GO" id="GO:0006508">
    <property type="term" value="P:proteolysis"/>
    <property type="evidence" value="ECO:0007669"/>
    <property type="project" value="InterPro"/>
</dbReference>
<dbReference type="SUPFAM" id="SSF111283">
    <property type="entry name" value="Putative modulator of DNA gyrase, PmbA/TldD"/>
    <property type="match status" value="1"/>
</dbReference>